<comment type="caution">
    <text evidence="2">The sequence shown here is derived from an EMBL/GenBank/DDBJ whole genome shotgun (WGS) entry which is preliminary data.</text>
</comment>
<name>E6PDZ7_9ZZZZ</name>
<dbReference type="EMBL" id="CABL01000002">
    <property type="protein sequence ID" value="CBH74682.1"/>
    <property type="molecule type" value="Genomic_DNA"/>
</dbReference>
<feature type="transmembrane region" description="Helical" evidence="1">
    <location>
        <begin position="58"/>
        <end position="80"/>
    </location>
</feature>
<keyword evidence="1" id="KW-0812">Transmembrane</keyword>
<feature type="transmembrane region" description="Helical" evidence="1">
    <location>
        <begin position="474"/>
        <end position="492"/>
    </location>
</feature>
<protein>
    <submittedName>
        <fullName evidence="2">Uncharacterized protein</fullName>
    </submittedName>
</protein>
<evidence type="ECO:0000256" key="1">
    <source>
        <dbReference type="SAM" id="Phobius"/>
    </source>
</evidence>
<accession>E6PDZ7</accession>
<feature type="transmembrane region" description="Helical" evidence="1">
    <location>
        <begin position="252"/>
        <end position="271"/>
    </location>
</feature>
<keyword evidence="1" id="KW-1133">Transmembrane helix</keyword>
<feature type="transmembrane region" description="Helical" evidence="1">
    <location>
        <begin position="414"/>
        <end position="431"/>
    </location>
</feature>
<feature type="transmembrane region" description="Helical" evidence="1">
    <location>
        <begin position="325"/>
        <end position="344"/>
    </location>
</feature>
<feature type="transmembrane region" description="Helical" evidence="1">
    <location>
        <begin position="180"/>
        <end position="210"/>
    </location>
</feature>
<dbReference type="AlphaFoldDB" id="E6PDZ7"/>
<feature type="transmembrane region" description="Helical" evidence="1">
    <location>
        <begin position="438"/>
        <end position="454"/>
    </location>
</feature>
<gene>
    <name evidence="2" type="ORF">CARN1_1785</name>
</gene>
<keyword evidence="1" id="KW-0472">Membrane</keyword>
<organism evidence="2">
    <name type="scientific">mine drainage metagenome</name>
    <dbReference type="NCBI Taxonomy" id="410659"/>
    <lineage>
        <taxon>unclassified sequences</taxon>
        <taxon>metagenomes</taxon>
        <taxon>ecological metagenomes</taxon>
    </lineage>
</organism>
<feature type="transmembrane region" description="Helical" evidence="1">
    <location>
        <begin position="21"/>
        <end position="46"/>
    </location>
</feature>
<reference evidence="2" key="1">
    <citation type="submission" date="2009-10" db="EMBL/GenBank/DDBJ databases">
        <title>Diversity of trophic interactions inside an arsenic-rich microbial ecosystem.</title>
        <authorList>
            <person name="Bertin P.N."/>
            <person name="Heinrich-Salmeron A."/>
            <person name="Pelletier E."/>
            <person name="Goulhen-Chollet F."/>
            <person name="Arsene-Ploetze F."/>
            <person name="Gallien S."/>
            <person name="Calteau A."/>
            <person name="Vallenet D."/>
            <person name="Casiot C."/>
            <person name="Chane-Woon-Ming B."/>
            <person name="Giloteaux L."/>
            <person name="Barakat M."/>
            <person name="Bonnefoy V."/>
            <person name="Bruneel O."/>
            <person name="Chandler M."/>
            <person name="Cleiss J."/>
            <person name="Duran R."/>
            <person name="Elbaz-Poulichet F."/>
            <person name="Fonknechten N."/>
            <person name="Lauga B."/>
            <person name="Mornico D."/>
            <person name="Ortet P."/>
            <person name="Schaeffer C."/>
            <person name="Siguier P."/>
            <person name="Alexander Thil Smith A."/>
            <person name="Van Dorsselaer A."/>
            <person name="Weissenbach J."/>
            <person name="Medigue C."/>
            <person name="Le Paslier D."/>
        </authorList>
    </citation>
    <scope>NUCLEOTIDE SEQUENCE</scope>
</reference>
<proteinExistence type="predicted"/>
<evidence type="ECO:0000313" key="2">
    <source>
        <dbReference type="EMBL" id="CBH74682.1"/>
    </source>
</evidence>
<feature type="transmembrane region" description="Helical" evidence="1">
    <location>
        <begin position="147"/>
        <end position="168"/>
    </location>
</feature>
<feature type="transmembrane region" description="Helical" evidence="1">
    <location>
        <begin position="115"/>
        <end position="135"/>
    </location>
</feature>
<sequence length="502" mass="52146">MSALVALTHAELITLVRRPAFVISALCILAFSTLLLPAPGAAYSIITYDGRPGLLLGGAAGSTSALLVAVLLGLVAFFVFGGTIRRDRRNGFGRFLAALAVPTSSFVVSRAVACAIGLLLVALGVAVVLCAEGVLRNGASFGIVEFLRCYVPTVTEPLVLFGCLAVIIDAFTPDSSAVRVTIALVAWFGVLASSIAGSAFVPIPIALAFAEIAQQAGPSTSGMAAIGYVPANPHVIPFHWTGLAITAGFILSRVYLILASFAILWLCSLAFDRFKKAISGGGIYLAQHSIVQTPAYAPLASPLRPNLVHHIVADLACGMRAQRTATILAIALAAMAALIAPWGLSIAKMILLLDAIVISRILWLGEFGIPGDRFTETIAGCARDWVLWKWLDIFGFSSVISLPVIFVALIHQGPAAACGFIIGMAFIAALLSLAARWSGGAVLGLAVAALWWYVTALNTPPPVLDIAAIAQTPSALQLAVFAALVAAALAVGRITGARGAFR</sequence>